<evidence type="ECO:0000313" key="11">
    <source>
        <dbReference type="EMBL" id="CAD8061817.1"/>
    </source>
</evidence>
<feature type="binding site" evidence="8">
    <location>
        <position position="321"/>
    </location>
    <ligand>
        <name>Zn(2+)</name>
        <dbReference type="ChEBI" id="CHEBI:29105"/>
        <note>catalytic</note>
    </ligand>
</feature>
<organism evidence="11 12">
    <name type="scientific">Paramecium primaurelia</name>
    <dbReference type="NCBI Taxonomy" id="5886"/>
    <lineage>
        <taxon>Eukaryota</taxon>
        <taxon>Sar</taxon>
        <taxon>Alveolata</taxon>
        <taxon>Ciliophora</taxon>
        <taxon>Intramacronucleata</taxon>
        <taxon>Oligohymenophorea</taxon>
        <taxon>Peniculida</taxon>
        <taxon>Parameciidae</taxon>
        <taxon>Paramecium</taxon>
    </lineage>
</organism>
<feature type="chain" id="PRO_5035767171" description="Peptidase M1 leukotriene A4 hydrolase/aminopeptidase C-terminal domain-containing protein" evidence="9">
    <location>
        <begin position="17"/>
        <end position="644"/>
    </location>
</feature>
<evidence type="ECO:0000256" key="4">
    <source>
        <dbReference type="ARBA" id="ARBA00022801"/>
    </source>
</evidence>
<dbReference type="AlphaFoldDB" id="A0A8S1L2W2"/>
<dbReference type="SMART" id="SM01263">
    <property type="entry name" value="Leuk-A4-hydro_C"/>
    <property type="match status" value="1"/>
</dbReference>
<dbReference type="Pfam" id="PF01433">
    <property type="entry name" value="Peptidase_M1"/>
    <property type="match status" value="1"/>
</dbReference>
<dbReference type="OMA" id="HIGANCY"/>
<feature type="binding site" evidence="8">
    <location>
        <position position="340"/>
    </location>
    <ligand>
        <name>Zn(2+)</name>
        <dbReference type="ChEBI" id="CHEBI:29105"/>
        <note>catalytic</note>
    </ligand>
</feature>
<comment type="similarity">
    <text evidence="1">Belongs to the peptidase M1 family.</text>
</comment>
<gene>
    <name evidence="11" type="ORF">PPRIM_AZ9-3.1.T0320180</name>
</gene>
<dbReference type="Pfam" id="PF09127">
    <property type="entry name" value="Leuk-A4-hydro_C"/>
    <property type="match status" value="1"/>
</dbReference>
<feature type="binding site" evidence="8">
    <location>
        <position position="317"/>
    </location>
    <ligand>
        <name>Zn(2+)</name>
        <dbReference type="ChEBI" id="CHEBI:29105"/>
        <note>catalytic</note>
    </ligand>
</feature>
<evidence type="ECO:0000256" key="2">
    <source>
        <dbReference type="ARBA" id="ARBA00022670"/>
    </source>
</evidence>
<keyword evidence="4" id="KW-0378">Hydrolase</keyword>
<evidence type="ECO:0000259" key="10">
    <source>
        <dbReference type="SMART" id="SM01263"/>
    </source>
</evidence>
<name>A0A8S1L2W2_PARPR</name>
<dbReference type="Pfam" id="PF17900">
    <property type="entry name" value="Peptidase_M1_N"/>
    <property type="match status" value="1"/>
</dbReference>
<keyword evidence="9" id="KW-0732">Signal</keyword>
<dbReference type="Proteomes" id="UP000688137">
    <property type="component" value="Unassembled WGS sequence"/>
</dbReference>
<feature type="active site" description="Proton donor" evidence="7">
    <location>
        <position position="407"/>
    </location>
</feature>
<dbReference type="GO" id="GO:0008270">
    <property type="term" value="F:zinc ion binding"/>
    <property type="evidence" value="ECO:0007669"/>
    <property type="project" value="InterPro"/>
</dbReference>
<accession>A0A8S1L2W2</accession>
<keyword evidence="12" id="KW-1185">Reference proteome</keyword>
<evidence type="ECO:0000256" key="3">
    <source>
        <dbReference type="ARBA" id="ARBA00022723"/>
    </source>
</evidence>
<comment type="caution">
    <text evidence="11">The sequence shown here is derived from an EMBL/GenBank/DDBJ whole genome shotgun (WGS) entry which is preliminary data.</text>
</comment>
<keyword evidence="3 8" id="KW-0479">Metal-binding</keyword>
<dbReference type="GO" id="GO:0008237">
    <property type="term" value="F:metallopeptidase activity"/>
    <property type="evidence" value="ECO:0007669"/>
    <property type="project" value="UniProtKB-KW"/>
</dbReference>
<dbReference type="PANTHER" id="PTHR45726:SF3">
    <property type="entry name" value="LEUKOTRIENE A-4 HYDROLASE"/>
    <property type="match status" value="1"/>
</dbReference>
<dbReference type="InterPro" id="IPR045357">
    <property type="entry name" value="Aminopeptidase_N-like_N"/>
</dbReference>
<reference evidence="11" key="1">
    <citation type="submission" date="2021-01" db="EMBL/GenBank/DDBJ databases">
        <authorList>
            <consortium name="Genoscope - CEA"/>
            <person name="William W."/>
        </authorList>
    </citation>
    <scope>NUCLEOTIDE SEQUENCE</scope>
</reference>
<dbReference type="InterPro" id="IPR049980">
    <property type="entry name" value="LTA4H_cat"/>
</dbReference>
<evidence type="ECO:0000256" key="5">
    <source>
        <dbReference type="ARBA" id="ARBA00022833"/>
    </source>
</evidence>
<keyword evidence="2" id="KW-0645">Protease</keyword>
<dbReference type="GO" id="GO:0005829">
    <property type="term" value="C:cytosol"/>
    <property type="evidence" value="ECO:0007669"/>
    <property type="project" value="TreeGrafter"/>
</dbReference>
<dbReference type="FunFam" id="3.30.2010.30:FF:000001">
    <property type="entry name" value="Leukotriene A(4) hydrolase"/>
    <property type="match status" value="1"/>
</dbReference>
<dbReference type="InterPro" id="IPR015211">
    <property type="entry name" value="Peptidase_M1_C"/>
</dbReference>
<evidence type="ECO:0000313" key="12">
    <source>
        <dbReference type="Proteomes" id="UP000688137"/>
    </source>
</evidence>
<sequence>MIKLIIFAFLMHQCLTVDIDPNTFSNYLDVRMNHLHVEWLLNLDKKIVNGTAQISFKFLKHTNYIDLDVYQLDILNVYLVNGNPLKHEIQVVKEQSLIQGDRLHIILDRDYNPLENIIIRIKYAYDERARAVGFLTKEQTYSKKVPYMFTQCESNNCRSIIPLQDTPSVKFTYTSTVISTNPLIKAFMTGEQIASLPLIGQYGLESTFYSYSFQLNIPIPAYLIGIVAGEIEQKHIGANCYVISEPFYLDDYAKELDELPFFIEKMTEYIGPYIWGDYKIVILPQSFPFGGMEHPLLTFASPVIIVGDKSGVGTAVHEIAHSWMGNTVTGNNWSNMWIMEGFCVFLERKTYKYVRPQDYDIIEAINGNFNLISAIQGFTDPDQKSYQTLHPITSWKNPDDSTSSVPYERGYQLLYYLEQLIGEENFKFMLRQYLEHFKFQSIDEDDFYKFLLDWVRSNVKVNTQKIIDDIIAIYKPWVYQEGLPPKSIDFKTPKYDEAVALANKWITQGQPQNADDYINYMPNQKMIFMQQFLDNYTKLTHQRLKELDDYYKLSGTKSGPKIAFKWYKTVILCKYDAGLEAVHAFLQSLGVRSYVVGTYEVLIPNYPNQAEAWFAQDKWLYHPLVANRVEDMLKKKIKRAQITQ</sequence>
<dbReference type="PANTHER" id="PTHR45726">
    <property type="entry name" value="LEUKOTRIENE A-4 HYDROLASE"/>
    <property type="match status" value="1"/>
</dbReference>
<dbReference type="CDD" id="cd09599">
    <property type="entry name" value="M1_LTA4H"/>
    <property type="match status" value="1"/>
</dbReference>
<evidence type="ECO:0000256" key="7">
    <source>
        <dbReference type="PIRSR" id="PIRSR634015-1"/>
    </source>
</evidence>
<feature type="active site" description="Proton acceptor" evidence="7">
    <location>
        <position position="318"/>
    </location>
</feature>
<dbReference type="InterPro" id="IPR014782">
    <property type="entry name" value="Peptidase_M1_dom"/>
</dbReference>
<feature type="signal peptide" evidence="9">
    <location>
        <begin position="1"/>
        <end position="16"/>
    </location>
</feature>
<keyword evidence="5 8" id="KW-0862">Zinc</keyword>
<evidence type="ECO:0000256" key="1">
    <source>
        <dbReference type="ARBA" id="ARBA00010136"/>
    </source>
</evidence>
<evidence type="ECO:0000256" key="8">
    <source>
        <dbReference type="PIRSR" id="PIRSR634015-3"/>
    </source>
</evidence>
<keyword evidence="6" id="KW-0482">Metalloprotease</keyword>
<proteinExistence type="inferred from homology"/>
<dbReference type="GO" id="GO:0006508">
    <property type="term" value="P:proteolysis"/>
    <property type="evidence" value="ECO:0007669"/>
    <property type="project" value="UniProtKB-KW"/>
</dbReference>
<protein>
    <recommendedName>
        <fullName evidence="10">Peptidase M1 leukotriene A4 hydrolase/aminopeptidase C-terminal domain-containing protein</fullName>
    </recommendedName>
</protein>
<evidence type="ECO:0000256" key="6">
    <source>
        <dbReference type="ARBA" id="ARBA00023049"/>
    </source>
</evidence>
<feature type="domain" description="Peptidase M1 leukotriene A4 hydrolase/aminopeptidase C-terminal" evidence="10">
    <location>
        <begin position="495"/>
        <end position="633"/>
    </location>
</feature>
<comment type="cofactor">
    <cofactor evidence="8">
        <name>Zn(2+)</name>
        <dbReference type="ChEBI" id="CHEBI:29105"/>
    </cofactor>
    <text evidence="8">Binds 1 zinc ion per subunit.</text>
</comment>
<dbReference type="InterPro" id="IPR034015">
    <property type="entry name" value="M1_LTA4H"/>
</dbReference>
<evidence type="ECO:0000256" key="9">
    <source>
        <dbReference type="SAM" id="SignalP"/>
    </source>
</evidence>
<dbReference type="EMBL" id="CAJJDM010000031">
    <property type="protein sequence ID" value="CAD8061817.1"/>
    <property type="molecule type" value="Genomic_DNA"/>
</dbReference>